<dbReference type="GO" id="GO:0005524">
    <property type="term" value="F:ATP binding"/>
    <property type="evidence" value="ECO:0007669"/>
    <property type="project" value="UniProtKB-KW"/>
</dbReference>
<reference evidence="9" key="1">
    <citation type="journal article" date="2023" name="Genome Biol. Evol.">
        <title>First Whole Genome Sequence and Flow Cytometry Genome Size Data for the Lichen-Forming Fungus Ramalina farinacea (Ascomycota).</title>
        <authorList>
            <person name="Llewellyn T."/>
            <person name="Mian S."/>
            <person name="Hill R."/>
            <person name="Leitch I.J."/>
            <person name="Gaya E."/>
        </authorList>
    </citation>
    <scope>NUCLEOTIDE SEQUENCE</scope>
    <source>
        <strain evidence="9">LIQ254RAFAR</strain>
    </source>
</reference>
<evidence type="ECO:0000313" key="10">
    <source>
        <dbReference type="Proteomes" id="UP001161017"/>
    </source>
</evidence>
<dbReference type="InterPro" id="IPR047187">
    <property type="entry name" value="SF1_C_Upf1"/>
</dbReference>
<dbReference type="EMBL" id="JAPUFD010000005">
    <property type="protein sequence ID" value="MDI1487190.1"/>
    <property type="molecule type" value="Genomic_DNA"/>
</dbReference>
<dbReference type="InterPro" id="IPR041679">
    <property type="entry name" value="DNA2/NAM7-like_C"/>
</dbReference>
<evidence type="ECO:0000259" key="7">
    <source>
        <dbReference type="Pfam" id="PF13086"/>
    </source>
</evidence>
<keyword evidence="3" id="KW-0378">Hydrolase</keyword>
<keyword evidence="10" id="KW-1185">Reference proteome</keyword>
<dbReference type="GO" id="GO:0043139">
    <property type="term" value="F:5'-3' DNA helicase activity"/>
    <property type="evidence" value="ECO:0007669"/>
    <property type="project" value="TreeGrafter"/>
</dbReference>
<dbReference type="AlphaFoldDB" id="A0AA43QMV9"/>
<comment type="similarity">
    <text evidence="1">Belongs to the DNA2/NAM7 helicase family.</text>
</comment>
<feature type="compositionally biased region" description="Polar residues" evidence="6">
    <location>
        <begin position="19"/>
        <end position="46"/>
    </location>
</feature>
<protein>
    <submittedName>
        <fullName evidence="9">Uncharacterized protein</fullName>
    </submittedName>
</protein>
<evidence type="ECO:0000256" key="3">
    <source>
        <dbReference type="ARBA" id="ARBA00022801"/>
    </source>
</evidence>
<keyword evidence="5" id="KW-0067">ATP-binding</keyword>
<feature type="region of interest" description="Disordered" evidence="6">
    <location>
        <begin position="1"/>
        <end position="88"/>
    </location>
</feature>
<evidence type="ECO:0000313" key="9">
    <source>
        <dbReference type="EMBL" id="MDI1487190.1"/>
    </source>
</evidence>
<feature type="domain" description="DNA2/NAM7 helicase helicase" evidence="7">
    <location>
        <begin position="688"/>
        <end position="991"/>
    </location>
</feature>
<sequence length="1268" mass="139909">MDPSCSTPVGGPLAAVPKRNQNPPTEDTSSSKRSVSLALQKQTPPTDDSSYGSSQSGDRPLSVVPRNKNTPTNDVFFSSQSGDGRQPVVLQKQDTPILESTTDVGASLPAKQHPGGIRALIAEKKRLNKEWKASPFSTVAKRPAPASEEPSSKRLQRDNSMELDELPGAGAEPFPFNEIPKDIRPCPCFVKVTFPDGKVVSFGKVFEQSKGTEARVKITPGRYGDPHVILSMAVNKGSLEQGLANKEDEVSKLLMAWQPYIKTGDSYRVEEFTYGLASESEDHCNPAVVEQTKQANKDLSLVHHVKLVTNGFLVTKELEPPYWDRLVDTGDAAANEMLLGARMMSTARDIENLTVEFWFGSRIGPKLWAPRVGALFKRCVDERLPWYHQYYQNNEPVFDIDKAPTQMGIGAGMYVNKGKGKGKKLLPTDLHVFQPMTHFPDEAGSLLVYAQGVIRAAHYRMGLTVPLEAEDCYFFLRSSKSAEIIEKILPGQSHRKKTPAAMTRDTFRACVRVPYLPQIWDESILPVGLKFKVAFSSERIYQGKVVIPEQRLKDDRLYLGEIVLPNSSDELNKTGTNFVARLTKMPRAQRPLAKDIHETLEYLPNHHLIKGQIEVALDLKNEKQEVASLLACWSSQSQLLKTVRACITAEHPPTAGRSHDLTVCHGSSVAFDFDNHVESLCNAPVKPLNSSQRRALMSLKEAEGRISVIRGAPGTGKTTVCVEAVRALLLAGHKVHVAGPTHVSIDNVCDQIFNKMKDTGKKVLRLEVDQVNEIDILQGLDGQSASGIMNDPKIAEAINIFLKLEHGPELDARMDEVRTLEGEDLALTTRGRREKRYDPQAGQVHHLGDALYQDYVDAWELWKPTVPPPPKEEVRELEYAHMKGSRSKHYWDLVLRIRKLRGAAPDGRLAHEWRDERLRQLSRVIAAADCVLATTYRSGKEIAIAGFKATILVCEEAGQMTIPAMCVALATHRDTLQGLIVIGDHWQLKPVRIEGLFNEFGPNMRISFIEFLVDKGRETSMLTISYQFHQLLCRLPSWLWYESKLGSDPSTEQDNESRKAARAVNLALGSVVPAEFVLLDVYKGIARPDILGGTSLQNFANANAVADVVAFYLDNGVEPGQIAILTMYKAQQAITKRKLVEQSGDNGLPGKLRAISTIDAFQGQQSPIVILDLVIANRSGAGPGSGATQNVSKYTQEANRINVGLTRCQFALTVVCHVQRIKDTAYDAKAAPGIEHSALAALVQDAEECGFIVPYPAADDHPSAGQEA</sequence>
<feature type="compositionally biased region" description="Basic and acidic residues" evidence="6">
    <location>
        <begin position="150"/>
        <end position="159"/>
    </location>
</feature>
<dbReference type="PANTHER" id="PTHR43788">
    <property type="entry name" value="DNA2/NAM7 HELICASE FAMILY MEMBER"/>
    <property type="match status" value="1"/>
</dbReference>
<accession>A0AA43QMV9</accession>
<keyword evidence="2" id="KW-0547">Nucleotide-binding</keyword>
<evidence type="ECO:0000259" key="8">
    <source>
        <dbReference type="Pfam" id="PF13087"/>
    </source>
</evidence>
<dbReference type="SUPFAM" id="SSF52540">
    <property type="entry name" value="P-loop containing nucleoside triphosphate hydrolases"/>
    <property type="match status" value="1"/>
</dbReference>
<name>A0AA43QMV9_9LECA</name>
<proteinExistence type="inferred from homology"/>
<feature type="region of interest" description="Disordered" evidence="6">
    <location>
        <begin position="133"/>
        <end position="159"/>
    </location>
</feature>
<evidence type="ECO:0000256" key="2">
    <source>
        <dbReference type="ARBA" id="ARBA00022741"/>
    </source>
</evidence>
<comment type="caution">
    <text evidence="9">The sequence shown here is derived from an EMBL/GenBank/DDBJ whole genome shotgun (WGS) entry which is preliminary data.</text>
</comment>
<organism evidence="9 10">
    <name type="scientific">Ramalina farinacea</name>
    <dbReference type="NCBI Taxonomy" id="258253"/>
    <lineage>
        <taxon>Eukaryota</taxon>
        <taxon>Fungi</taxon>
        <taxon>Dikarya</taxon>
        <taxon>Ascomycota</taxon>
        <taxon>Pezizomycotina</taxon>
        <taxon>Lecanoromycetes</taxon>
        <taxon>OSLEUM clade</taxon>
        <taxon>Lecanoromycetidae</taxon>
        <taxon>Lecanorales</taxon>
        <taxon>Lecanorineae</taxon>
        <taxon>Ramalinaceae</taxon>
        <taxon>Ramalina</taxon>
    </lineage>
</organism>
<dbReference type="InterPro" id="IPR041677">
    <property type="entry name" value="DNA2/NAM7_AAA_11"/>
</dbReference>
<dbReference type="Pfam" id="PF13086">
    <property type="entry name" value="AAA_11"/>
    <property type="match status" value="1"/>
</dbReference>
<dbReference type="GO" id="GO:0016787">
    <property type="term" value="F:hydrolase activity"/>
    <property type="evidence" value="ECO:0007669"/>
    <property type="project" value="UniProtKB-KW"/>
</dbReference>
<dbReference type="InterPro" id="IPR027417">
    <property type="entry name" value="P-loop_NTPase"/>
</dbReference>
<dbReference type="Gene3D" id="3.40.50.300">
    <property type="entry name" value="P-loop containing nucleotide triphosphate hydrolases"/>
    <property type="match status" value="2"/>
</dbReference>
<gene>
    <name evidence="9" type="ORF">OHK93_006459</name>
</gene>
<evidence type="ECO:0000256" key="1">
    <source>
        <dbReference type="ARBA" id="ARBA00007913"/>
    </source>
</evidence>
<feature type="compositionally biased region" description="Polar residues" evidence="6">
    <location>
        <begin position="67"/>
        <end position="83"/>
    </location>
</feature>
<dbReference type="Pfam" id="PF13087">
    <property type="entry name" value="AAA_12"/>
    <property type="match status" value="1"/>
</dbReference>
<dbReference type="InterPro" id="IPR050534">
    <property type="entry name" value="Coronavir_polyprotein_1ab"/>
</dbReference>
<feature type="domain" description="DNA2/NAM7 helicase-like C-terminal" evidence="8">
    <location>
        <begin position="1006"/>
        <end position="1218"/>
    </location>
</feature>
<evidence type="ECO:0000256" key="5">
    <source>
        <dbReference type="ARBA" id="ARBA00022840"/>
    </source>
</evidence>
<keyword evidence="4" id="KW-0347">Helicase</keyword>
<feature type="compositionally biased region" description="Low complexity" evidence="6">
    <location>
        <begin position="47"/>
        <end position="58"/>
    </location>
</feature>
<dbReference type="CDD" id="cd18808">
    <property type="entry name" value="SF1_C_Upf1"/>
    <property type="match status" value="1"/>
</dbReference>
<dbReference type="PANTHER" id="PTHR43788:SF8">
    <property type="entry name" value="DNA-BINDING PROTEIN SMUBP-2"/>
    <property type="match status" value="1"/>
</dbReference>
<evidence type="ECO:0000256" key="4">
    <source>
        <dbReference type="ARBA" id="ARBA00022806"/>
    </source>
</evidence>
<dbReference type="Proteomes" id="UP001161017">
    <property type="component" value="Unassembled WGS sequence"/>
</dbReference>
<evidence type="ECO:0000256" key="6">
    <source>
        <dbReference type="SAM" id="MobiDB-lite"/>
    </source>
</evidence>